<evidence type="ECO:0000256" key="4">
    <source>
        <dbReference type="ARBA" id="ARBA00022692"/>
    </source>
</evidence>
<keyword evidence="6" id="KW-0677">Repeat</keyword>
<comment type="subcellular location">
    <subcellularLocation>
        <location evidence="1">Cell membrane</location>
        <topology evidence="1">Single-pass membrane protein</topology>
    </subcellularLocation>
    <subcellularLocation>
        <location evidence="2">Membrane</location>
        <topology evidence="2">Single-pass type I membrane protein</topology>
    </subcellularLocation>
</comment>
<dbReference type="AlphaFoldDB" id="A0AAV6IXA8"/>
<dbReference type="Proteomes" id="UP000823749">
    <property type="component" value="Chromosome 9"/>
</dbReference>
<dbReference type="InterPro" id="IPR001611">
    <property type="entry name" value="Leu-rich_rpt"/>
</dbReference>
<comment type="caution">
    <text evidence="12">The sequence shown here is derived from an EMBL/GenBank/DDBJ whole genome shotgun (WGS) entry which is preliminary data.</text>
</comment>
<dbReference type="Gene3D" id="1.10.510.10">
    <property type="entry name" value="Transferase(Phosphotransferase) domain 1"/>
    <property type="match status" value="1"/>
</dbReference>
<keyword evidence="8" id="KW-0472">Membrane</keyword>
<dbReference type="PANTHER" id="PTHR27000:SF775">
    <property type="entry name" value="PLANT INTRACELLULAR RAS-GROUP-RELATED LRR PROTEIN 3"/>
    <property type="match status" value="1"/>
</dbReference>
<name>A0AAV6IXA8_9ERIC</name>
<dbReference type="EMBL" id="JACTNZ010000009">
    <property type="protein sequence ID" value="KAG5533506.1"/>
    <property type="molecule type" value="Genomic_DNA"/>
</dbReference>
<dbReference type="InterPro" id="IPR032675">
    <property type="entry name" value="LRR_dom_sf"/>
</dbReference>
<accession>A0AAV6IXA8</accession>
<feature type="domain" description="Leucine-rich repeat-containing N-terminal plant-type" evidence="11">
    <location>
        <begin position="342"/>
        <end position="381"/>
    </location>
</feature>
<dbReference type="PANTHER" id="PTHR27000">
    <property type="entry name" value="LEUCINE-RICH REPEAT RECEPTOR-LIKE PROTEIN KINASE FAMILY PROTEIN-RELATED"/>
    <property type="match status" value="1"/>
</dbReference>
<keyword evidence="10" id="KW-0325">Glycoprotein</keyword>
<evidence type="ECO:0000256" key="9">
    <source>
        <dbReference type="ARBA" id="ARBA00023170"/>
    </source>
</evidence>
<dbReference type="GO" id="GO:0005886">
    <property type="term" value="C:plasma membrane"/>
    <property type="evidence" value="ECO:0007669"/>
    <property type="project" value="UniProtKB-SubCell"/>
</dbReference>
<dbReference type="InterPro" id="IPR011009">
    <property type="entry name" value="Kinase-like_dom_sf"/>
</dbReference>
<keyword evidence="9" id="KW-0675">Receptor</keyword>
<proteinExistence type="predicted"/>
<evidence type="ECO:0000256" key="5">
    <source>
        <dbReference type="ARBA" id="ARBA00022729"/>
    </source>
</evidence>
<evidence type="ECO:0000256" key="1">
    <source>
        <dbReference type="ARBA" id="ARBA00004162"/>
    </source>
</evidence>
<keyword evidence="7" id="KW-1133">Transmembrane helix</keyword>
<dbReference type="FunFam" id="3.80.10.10:FF:000383">
    <property type="entry name" value="Leucine-rich repeat receptor protein kinase EMS1"/>
    <property type="match status" value="1"/>
</dbReference>
<evidence type="ECO:0000256" key="2">
    <source>
        <dbReference type="ARBA" id="ARBA00004479"/>
    </source>
</evidence>
<evidence type="ECO:0000256" key="8">
    <source>
        <dbReference type="ARBA" id="ARBA00023136"/>
    </source>
</evidence>
<evidence type="ECO:0000256" key="6">
    <source>
        <dbReference type="ARBA" id="ARBA00022737"/>
    </source>
</evidence>
<protein>
    <recommendedName>
        <fullName evidence="11">Leucine-rich repeat-containing N-terminal plant-type domain-containing protein</fullName>
    </recommendedName>
</protein>
<dbReference type="Gene3D" id="3.80.10.10">
    <property type="entry name" value="Ribonuclease Inhibitor"/>
    <property type="match status" value="2"/>
</dbReference>
<dbReference type="SUPFAM" id="SSF56112">
    <property type="entry name" value="Protein kinase-like (PK-like)"/>
    <property type="match status" value="1"/>
</dbReference>
<keyword evidence="13" id="KW-1185">Reference proteome</keyword>
<dbReference type="InterPro" id="IPR013210">
    <property type="entry name" value="LRR_N_plant-typ"/>
</dbReference>
<dbReference type="Pfam" id="PF00560">
    <property type="entry name" value="LRR_1"/>
    <property type="match status" value="3"/>
</dbReference>
<dbReference type="Pfam" id="PF08263">
    <property type="entry name" value="LRRNT_2"/>
    <property type="match status" value="1"/>
</dbReference>
<evidence type="ECO:0000313" key="12">
    <source>
        <dbReference type="EMBL" id="KAG5533506.1"/>
    </source>
</evidence>
<organism evidence="12 13">
    <name type="scientific">Rhododendron griersonianum</name>
    <dbReference type="NCBI Taxonomy" id="479676"/>
    <lineage>
        <taxon>Eukaryota</taxon>
        <taxon>Viridiplantae</taxon>
        <taxon>Streptophyta</taxon>
        <taxon>Embryophyta</taxon>
        <taxon>Tracheophyta</taxon>
        <taxon>Spermatophyta</taxon>
        <taxon>Magnoliopsida</taxon>
        <taxon>eudicotyledons</taxon>
        <taxon>Gunneridae</taxon>
        <taxon>Pentapetalae</taxon>
        <taxon>asterids</taxon>
        <taxon>Ericales</taxon>
        <taxon>Ericaceae</taxon>
        <taxon>Ericoideae</taxon>
        <taxon>Rhodoreae</taxon>
        <taxon>Rhododendron</taxon>
    </lineage>
</organism>
<evidence type="ECO:0000256" key="7">
    <source>
        <dbReference type="ARBA" id="ARBA00022989"/>
    </source>
</evidence>
<evidence type="ECO:0000259" key="11">
    <source>
        <dbReference type="Pfam" id="PF08263"/>
    </source>
</evidence>
<evidence type="ECO:0000256" key="3">
    <source>
        <dbReference type="ARBA" id="ARBA00022614"/>
    </source>
</evidence>
<keyword evidence="3" id="KW-0433">Leucine-rich repeat</keyword>
<keyword evidence="5" id="KW-0732">Signal</keyword>
<sequence>MKPKINTPYMGLHYKKNSKGPKGLLAVAGLASGWPENVYWSSLPIKSSRLQHLNFSTNSLQGVIPTNLSNYLSSIDLSYNDLVGKIPASFSSLSKLTYLDLFTNNLIGGIPPSLGNLSLLRTVDLGVNSITGTIPHSIGLLPNLRVFSIGMNKLSEYGVGGKISTQGDVYSYGILLLEMLTGKRPTDEMFTDGQSLHKLCKLALPEQVMGIADSRMLFEEPKEARNDVDQNEKIRQAKVRECLISLMRIGVACSVESPGERMNVRDAVIGLTTIKEVFLGVVLACHQGSNILLVLNSNLPLLRMLKSMRMILSSLLIHKIKLLSLVLFLTTATEVASAFSNKTDRLALLSFKELIAEDPLGSLSSWNNSLELCEWDGVTCSRKHQRVVVLDLRGKLLSKPLFPQIPLPPEQHIPRENPHGARPLVQAATSESQFQFSPRGNSNQFVKLPYYH</sequence>
<reference evidence="12" key="1">
    <citation type="submission" date="2020-08" db="EMBL/GenBank/DDBJ databases">
        <title>Plant Genome Project.</title>
        <authorList>
            <person name="Zhang R.-G."/>
        </authorList>
    </citation>
    <scope>NUCLEOTIDE SEQUENCE</scope>
    <source>
        <strain evidence="12">WSP0</strain>
        <tissue evidence="12">Leaf</tissue>
    </source>
</reference>
<evidence type="ECO:0000256" key="10">
    <source>
        <dbReference type="ARBA" id="ARBA00023180"/>
    </source>
</evidence>
<keyword evidence="4" id="KW-0812">Transmembrane</keyword>
<evidence type="ECO:0000313" key="13">
    <source>
        <dbReference type="Proteomes" id="UP000823749"/>
    </source>
</evidence>
<dbReference type="SUPFAM" id="SSF52058">
    <property type="entry name" value="L domain-like"/>
    <property type="match status" value="1"/>
</dbReference>
<gene>
    <name evidence="12" type="ORF">RHGRI_027625</name>
</gene>